<proteinExistence type="predicted"/>
<accession>A0ACD3ZQQ4</accession>
<evidence type="ECO:0000313" key="1">
    <source>
        <dbReference type="EMBL" id="UPL03448.1"/>
    </source>
</evidence>
<name>A0ACD3ZQQ4_FUSSC</name>
<keyword evidence="2" id="KW-1185">Reference proteome</keyword>
<evidence type="ECO:0000313" key="2">
    <source>
        <dbReference type="Proteomes" id="UP000830768"/>
    </source>
</evidence>
<sequence length="644" mass="71861">MRQDANVDPEQQLDRDERETEGEHTANETEGIRQGLEAPEAAGEHANPSITTNGDASEDLTAATLISELSQPDNFHTVIRVPRIKVEKLDEAISKWMTPEARPDVRFNIFKKQRGDQVVRVYRDDPNKERDVQWPKFDTSRPRPALEEAEGMFESFLRKPPKEVPYYNGAMTMDRDDPCPFYPGDELANFNAASHINAKYIHLGKAGSATAMHKEDMGLWSANCAKLEAWVRQRWPDECEACDQFVRHLNLLPPLRELREAGIRFKSIIQGPGDMVVTRKGQYHLVWNITDNFACSINLTPPEETLSIRHTKLRVCNECGLKGLLGVEGCLVEWVDKSVPSPAEEDSENTATTSRLKRKKNGDGQDGGKRRKPRSNEAAAAKSIVPAHKSSRPHAARERGSFPGGSGGHKLVVPPGSADADSHLTKLAATVLSVYAIKQFVVEVKSHNAAIQNKGRDLASRDKKVTKVVQGYQKLMKAKGSRAQTRYQQVLFNKAYDGLKGHSERIASETRAELAETCGVTTAKIDNDKRAGKAWEKVYGKLGPGLLAFIPTCPSDRAPFHMATKEYLELGASKCDPMRRRALQQLLDNDYMEKICVAGQAFLEAANDGKRIMFAFVSEEDDLDWDTMSKDDILAQLRVVENEL</sequence>
<dbReference type="EMBL" id="CP090041">
    <property type="protein sequence ID" value="UPL03448.1"/>
    <property type="molecule type" value="Genomic_DNA"/>
</dbReference>
<organism evidence="1 2">
    <name type="scientific">Fusarium solani subsp. cucurbitae</name>
    <name type="common">Neocosmosporum cucurbitae</name>
    <dbReference type="NCBI Taxonomy" id="2747967"/>
    <lineage>
        <taxon>Eukaryota</taxon>
        <taxon>Fungi</taxon>
        <taxon>Dikarya</taxon>
        <taxon>Ascomycota</taxon>
        <taxon>Pezizomycotina</taxon>
        <taxon>Sordariomycetes</taxon>
        <taxon>Hypocreomycetidae</taxon>
        <taxon>Hypocreales</taxon>
        <taxon>Nectriaceae</taxon>
        <taxon>Fusarium</taxon>
        <taxon>Fusarium solani species complex</taxon>
    </lineage>
</organism>
<gene>
    <name evidence="1" type="ORF">LCI18_014382</name>
</gene>
<protein>
    <submittedName>
        <fullName evidence="1">Uncharacterized protein</fullName>
    </submittedName>
</protein>
<reference evidence="1" key="1">
    <citation type="submission" date="2021-11" db="EMBL/GenBank/DDBJ databases">
        <title>Fusarium solani-melongenae Genome sequencing and assembly.</title>
        <authorList>
            <person name="Xie S."/>
            <person name="Huang L."/>
            <person name="Zhang X."/>
        </authorList>
    </citation>
    <scope>NUCLEOTIDE SEQUENCE</scope>
    <source>
        <strain evidence="1">CRI 24-3</strain>
    </source>
</reference>
<dbReference type="Proteomes" id="UP000830768">
    <property type="component" value="Chromosome 13"/>
</dbReference>